<dbReference type="EMBL" id="AHKC01005101">
    <property type="protein sequence ID" value="EKF38712.1"/>
    <property type="molecule type" value="Genomic_DNA"/>
</dbReference>
<feature type="region of interest" description="Disordered" evidence="1">
    <location>
        <begin position="92"/>
        <end position="116"/>
    </location>
</feature>
<dbReference type="Pfam" id="PF13859">
    <property type="entry name" value="BNR_3"/>
    <property type="match status" value="1"/>
</dbReference>
<dbReference type="InterPro" id="IPR036278">
    <property type="entry name" value="Sialidase_sf"/>
</dbReference>
<dbReference type="CDD" id="cd15482">
    <property type="entry name" value="Sialidase_non-viral"/>
    <property type="match status" value="1"/>
</dbReference>
<feature type="non-terminal residue" evidence="3">
    <location>
        <position position="239"/>
    </location>
</feature>
<name>K2PCD4_TRYCR</name>
<accession>K2PCD4</accession>
<reference evidence="3 4" key="1">
    <citation type="journal article" date="2012" name="BMC Genomics">
        <title>Comparative genomic analysis of human infective Trypanosoma cruzi lineages with the bat-restricted subspecies T. cruzi marinkellei.</title>
        <authorList>
            <person name="Franzen O."/>
            <person name="Talavera-Lopez C."/>
            <person name="Ochaya S."/>
            <person name="Butler C.E."/>
            <person name="Messenger L.A."/>
            <person name="Lewis M.D."/>
            <person name="Llewellyn M.S."/>
            <person name="Marinkelle C.J."/>
            <person name="Tyler K.M."/>
            <person name="Miles M.A."/>
            <person name="Andersson B."/>
        </authorList>
    </citation>
    <scope>NUCLEOTIDE SEQUENCE [LARGE SCALE GENOMIC DNA]</scope>
    <source>
        <strain evidence="3 4">B7</strain>
    </source>
</reference>
<proteinExistence type="predicted"/>
<evidence type="ECO:0000313" key="4">
    <source>
        <dbReference type="Proteomes" id="UP000007350"/>
    </source>
</evidence>
<organism evidence="3 4">
    <name type="scientific">Trypanosoma cruzi marinkellei</name>
    <dbReference type="NCBI Taxonomy" id="85056"/>
    <lineage>
        <taxon>Eukaryota</taxon>
        <taxon>Discoba</taxon>
        <taxon>Euglenozoa</taxon>
        <taxon>Kinetoplastea</taxon>
        <taxon>Metakinetoplastina</taxon>
        <taxon>Trypanosomatida</taxon>
        <taxon>Trypanosomatidae</taxon>
        <taxon>Trypanosoma</taxon>
        <taxon>Schizotrypanum</taxon>
    </lineage>
</organism>
<dbReference type="AlphaFoldDB" id="K2PCD4"/>
<sequence>SSDVVAGYLDAKWNWSTLVGKVNSSTWKAHSVLSTTDATKNNLVGVFYNPTTTTKGNKVFLLAGSLGELNRSGVQRKRENLGLKLVVGDVREPTGSEPSGRIDWAEPTSPLNESTKTAHQGNLTEFLAAGGSGVLTEDGTLVFPLMAENGNGDVYSMMIYSTDNGSNWALSEYMTFAKCYNPRITEWEGSLLMIVDCENGQRVYESRDKGRTWTEAFGKLLGVWAKPRLVFWDVSLHLD</sequence>
<gene>
    <name evidence="3" type="ORF">MOQ_001077</name>
</gene>
<protein>
    <submittedName>
        <fullName evidence="3">Trans-sialidase, putative</fullName>
    </submittedName>
</protein>
<dbReference type="Proteomes" id="UP000007350">
    <property type="component" value="Unassembled WGS sequence"/>
</dbReference>
<dbReference type="Gene3D" id="2.120.10.10">
    <property type="match status" value="1"/>
</dbReference>
<dbReference type="InterPro" id="IPR011040">
    <property type="entry name" value="Sialidase"/>
</dbReference>
<feature type="domain" description="Sialidase" evidence="2">
    <location>
        <begin position="22"/>
        <end position="227"/>
    </location>
</feature>
<evidence type="ECO:0000313" key="3">
    <source>
        <dbReference type="EMBL" id="EKF38712.1"/>
    </source>
</evidence>
<evidence type="ECO:0000259" key="2">
    <source>
        <dbReference type="Pfam" id="PF13859"/>
    </source>
</evidence>
<dbReference type="InterPro" id="IPR008377">
    <property type="entry name" value="Sialidase_trypan"/>
</dbReference>
<dbReference type="SUPFAM" id="SSF50939">
    <property type="entry name" value="Sialidases"/>
    <property type="match status" value="1"/>
</dbReference>
<evidence type="ECO:0000256" key="1">
    <source>
        <dbReference type="SAM" id="MobiDB-lite"/>
    </source>
</evidence>
<feature type="non-terminal residue" evidence="3">
    <location>
        <position position="1"/>
    </location>
</feature>
<dbReference type="OrthoDB" id="10384216at2759"/>
<keyword evidence="4" id="KW-1185">Reference proteome</keyword>
<dbReference type="PRINTS" id="PR01803">
    <property type="entry name" value="TCSIALIDASE"/>
</dbReference>
<dbReference type="GO" id="GO:0004308">
    <property type="term" value="F:exo-alpha-sialidase activity"/>
    <property type="evidence" value="ECO:0007669"/>
    <property type="project" value="InterPro"/>
</dbReference>
<comment type="caution">
    <text evidence="3">The sequence shown here is derived from an EMBL/GenBank/DDBJ whole genome shotgun (WGS) entry which is preliminary data.</text>
</comment>